<dbReference type="InterPro" id="IPR016032">
    <property type="entry name" value="Sig_transdc_resp-reg_C-effctor"/>
</dbReference>
<dbReference type="InterPro" id="IPR036388">
    <property type="entry name" value="WH-like_DNA-bd_sf"/>
</dbReference>
<dbReference type="GO" id="GO:0006355">
    <property type="term" value="P:regulation of DNA-templated transcription"/>
    <property type="evidence" value="ECO:0007669"/>
    <property type="project" value="InterPro"/>
</dbReference>
<feature type="domain" description="HTH luxR-type" evidence="3">
    <location>
        <begin position="898"/>
        <end position="963"/>
    </location>
</feature>
<dbReference type="InterPro" id="IPR027417">
    <property type="entry name" value="P-loop_NTPase"/>
</dbReference>
<dbReference type="PRINTS" id="PR00038">
    <property type="entry name" value="HTHLUXR"/>
</dbReference>
<proteinExistence type="predicted"/>
<organism evidence="4 5">
    <name type="scientific">Motilibacter peucedani</name>
    <dbReference type="NCBI Taxonomy" id="598650"/>
    <lineage>
        <taxon>Bacteria</taxon>
        <taxon>Bacillati</taxon>
        <taxon>Actinomycetota</taxon>
        <taxon>Actinomycetes</taxon>
        <taxon>Motilibacterales</taxon>
        <taxon>Motilibacteraceae</taxon>
        <taxon>Motilibacter</taxon>
    </lineage>
</organism>
<reference evidence="4 5" key="1">
    <citation type="submission" date="2018-10" db="EMBL/GenBank/DDBJ databases">
        <title>Genomic Encyclopedia of Archaeal and Bacterial Type Strains, Phase II (KMG-II): from individual species to whole genera.</title>
        <authorList>
            <person name="Goeker M."/>
        </authorList>
    </citation>
    <scope>NUCLEOTIDE SEQUENCE [LARGE SCALE GENOMIC DNA]</scope>
    <source>
        <strain evidence="4 5">RP-AC37</strain>
    </source>
</reference>
<accession>A0A420XSR5</accession>
<dbReference type="Pfam" id="PF13191">
    <property type="entry name" value="AAA_16"/>
    <property type="match status" value="1"/>
</dbReference>
<dbReference type="AlphaFoldDB" id="A0A420XSR5"/>
<dbReference type="PANTHER" id="PTHR16305:SF35">
    <property type="entry name" value="TRANSCRIPTIONAL ACTIVATOR DOMAIN"/>
    <property type="match status" value="1"/>
</dbReference>
<evidence type="ECO:0000256" key="2">
    <source>
        <dbReference type="ARBA" id="ARBA00022840"/>
    </source>
</evidence>
<dbReference type="Gene3D" id="1.10.10.10">
    <property type="entry name" value="Winged helix-like DNA-binding domain superfamily/Winged helix DNA-binding domain"/>
    <property type="match status" value="1"/>
</dbReference>
<dbReference type="GO" id="GO:0005524">
    <property type="term" value="F:ATP binding"/>
    <property type="evidence" value="ECO:0007669"/>
    <property type="project" value="UniProtKB-KW"/>
</dbReference>
<evidence type="ECO:0000256" key="1">
    <source>
        <dbReference type="ARBA" id="ARBA00022741"/>
    </source>
</evidence>
<name>A0A420XSR5_9ACTN</name>
<dbReference type="Gene3D" id="3.40.50.300">
    <property type="entry name" value="P-loop containing nucleotide triphosphate hydrolases"/>
    <property type="match status" value="1"/>
</dbReference>
<protein>
    <submittedName>
        <fullName evidence="4">Regulatory LuxR family protein</fullName>
    </submittedName>
</protein>
<gene>
    <name evidence="4" type="ORF">CLV35_1619</name>
</gene>
<keyword evidence="5" id="KW-1185">Reference proteome</keyword>
<dbReference type="SUPFAM" id="SSF52540">
    <property type="entry name" value="P-loop containing nucleoside triphosphate hydrolases"/>
    <property type="match status" value="1"/>
</dbReference>
<dbReference type="CDD" id="cd06170">
    <property type="entry name" value="LuxR_C_like"/>
    <property type="match status" value="1"/>
</dbReference>
<dbReference type="InParanoid" id="A0A420XSR5"/>
<dbReference type="GO" id="GO:0004016">
    <property type="term" value="F:adenylate cyclase activity"/>
    <property type="evidence" value="ECO:0007669"/>
    <property type="project" value="TreeGrafter"/>
</dbReference>
<evidence type="ECO:0000259" key="3">
    <source>
        <dbReference type="PROSITE" id="PS50043"/>
    </source>
</evidence>
<keyword evidence="1" id="KW-0547">Nucleotide-binding</keyword>
<dbReference type="SUPFAM" id="SSF46894">
    <property type="entry name" value="C-terminal effector domain of the bipartite response regulators"/>
    <property type="match status" value="1"/>
</dbReference>
<dbReference type="EMBL" id="RBWV01000010">
    <property type="protein sequence ID" value="RKS77916.1"/>
    <property type="molecule type" value="Genomic_DNA"/>
</dbReference>
<dbReference type="SMART" id="SM00421">
    <property type="entry name" value="HTH_LUXR"/>
    <property type="match status" value="1"/>
</dbReference>
<comment type="caution">
    <text evidence="4">The sequence shown here is derived from an EMBL/GenBank/DDBJ whole genome shotgun (WGS) entry which is preliminary data.</text>
</comment>
<keyword evidence="2" id="KW-0067">ATP-binding</keyword>
<dbReference type="Pfam" id="PF00196">
    <property type="entry name" value="GerE"/>
    <property type="match status" value="1"/>
</dbReference>
<dbReference type="PANTHER" id="PTHR16305">
    <property type="entry name" value="TESTICULAR SOLUBLE ADENYLYL CYCLASE"/>
    <property type="match status" value="1"/>
</dbReference>
<dbReference type="GO" id="GO:0003677">
    <property type="term" value="F:DNA binding"/>
    <property type="evidence" value="ECO:0007669"/>
    <property type="project" value="InterPro"/>
</dbReference>
<dbReference type="GO" id="GO:0005737">
    <property type="term" value="C:cytoplasm"/>
    <property type="evidence" value="ECO:0007669"/>
    <property type="project" value="TreeGrafter"/>
</dbReference>
<dbReference type="OrthoDB" id="5476461at2"/>
<dbReference type="InterPro" id="IPR041664">
    <property type="entry name" value="AAA_16"/>
</dbReference>
<dbReference type="InterPro" id="IPR000792">
    <property type="entry name" value="Tscrpt_reg_LuxR_C"/>
</dbReference>
<dbReference type="PROSITE" id="PS50043">
    <property type="entry name" value="HTH_LUXR_2"/>
    <property type="match status" value="1"/>
</dbReference>
<dbReference type="Proteomes" id="UP000281955">
    <property type="component" value="Unassembled WGS sequence"/>
</dbReference>
<evidence type="ECO:0000313" key="4">
    <source>
        <dbReference type="EMBL" id="RKS77916.1"/>
    </source>
</evidence>
<dbReference type="RefSeq" id="WP_121192896.1">
    <property type="nucleotide sequence ID" value="NZ_RBWV01000010.1"/>
</dbReference>
<sequence>MQPAVAPTTALVGRADELTALLGALGVGDPAVPGRAVLLAGDAGVGKTRLCTEAAARARAAGWLVVAGHCLDSGGDALPYLPFTEALGRLAAELPGLLDAVQEEHPALARVLPGRRAAGPDSRGAVFEAIAAALERAARDRPLLVVVEDVHWADASTRELLGYLLSRSPGPRAALLVTYRTDDLHRRHPLRADAAGWARLPGVTRLPLRPLPSTDVRRLVLELEPDRLPDDVVSGIVERAEGNAFYTEELVAAARRGEQVLSADLADLLLLHLDSLPDSARTLLRAMSVAGRQVSHPLLAAVAGPEGPEFDEAVRAAVDRNVLVPVGHDGYAFRHALLAEAVYDDLLPGERVRWHRRYVEVLSSGAVDRTAAELARHARAASDVPVAIAASKAAGEEALAAGGPAEAARHFENVLELLAQGGPGSAPVDEVVPLVVRASEAAVAAGLLHRGLALVEEQLASLPDDVDPRLRAELLHAVAATALLVDDGAPRLREVTDALALEPAQVPGELRAKLLAVQARATAAADEDAAAVLIAQEAAELARRLDLPAVLADATTTLARLGSYATADATEDALRLSVSDAAAAGDLLAEMRSTFNLGTVLYEAGRMEEARVVYDRGVARAVAVRRPWAAYALEVRLMSGLVRYALGQWDAALVALETEGTDAPPMPRAELEGAALLVQVGRGEQPFDRLPALQTWWERDGLLAVNCASAGIDLYGGAGRLDVAEAVHRDAVHRIAVLWGGEEFGARVRFGGLLLGQYASAAARSDAAERGDLLEKAAPLVEAAERAAERASRHGPELLAWQARVRAEHLRLRRLAGDEGVEREQLVDAWTAAVAGFERSGHVYETARSRTRLAAALRAAGRTAEAEHELVLSRRVASALGAAPLLAELAELGAPAPPAGGEQQLTPRELEVLQLLAQGRSNRDISTLLFISPKTVSVHVSNVLAKLHAAGRTEAVVIAQRRGLVTPVPADQR</sequence>
<dbReference type="PROSITE" id="PS00622">
    <property type="entry name" value="HTH_LUXR_1"/>
    <property type="match status" value="1"/>
</dbReference>
<evidence type="ECO:0000313" key="5">
    <source>
        <dbReference type="Proteomes" id="UP000281955"/>
    </source>
</evidence>